<name>A0AAD5MRE0_PARTN</name>
<protein>
    <submittedName>
        <fullName evidence="1">Uncharacterized protein</fullName>
    </submittedName>
</protein>
<sequence length="76" mass="8514">MGKRNLLVPVSSCLAPISRTTGDSQVKRGARNSIFRTLSMMSKIQHGDEIEMKVPETHYRQPLAFGIISQSLKIRT</sequence>
<proteinExistence type="predicted"/>
<evidence type="ECO:0000313" key="2">
    <source>
        <dbReference type="Proteomes" id="UP001196413"/>
    </source>
</evidence>
<reference evidence="1" key="1">
    <citation type="submission" date="2021-06" db="EMBL/GenBank/DDBJ databases">
        <title>Parelaphostrongylus tenuis whole genome reference sequence.</title>
        <authorList>
            <person name="Garwood T.J."/>
            <person name="Larsen P.A."/>
            <person name="Fountain-Jones N.M."/>
            <person name="Garbe J.R."/>
            <person name="Macchietto M.G."/>
            <person name="Kania S.A."/>
            <person name="Gerhold R.W."/>
            <person name="Richards J.E."/>
            <person name="Wolf T.M."/>
        </authorList>
    </citation>
    <scope>NUCLEOTIDE SEQUENCE</scope>
    <source>
        <strain evidence="1">MNPRO001-30</strain>
        <tissue evidence="1">Meninges</tissue>
    </source>
</reference>
<gene>
    <name evidence="1" type="ORF">KIN20_020530</name>
</gene>
<comment type="caution">
    <text evidence="1">The sequence shown here is derived from an EMBL/GenBank/DDBJ whole genome shotgun (WGS) entry which is preliminary data.</text>
</comment>
<dbReference type="AlphaFoldDB" id="A0AAD5MRE0"/>
<accession>A0AAD5MRE0</accession>
<keyword evidence="2" id="KW-1185">Reference proteome</keyword>
<organism evidence="1 2">
    <name type="scientific">Parelaphostrongylus tenuis</name>
    <name type="common">Meningeal worm</name>
    <dbReference type="NCBI Taxonomy" id="148309"/>
    <lineage>
        <taxon>Eukaryota</taxon>
        <taxon>Metazoa</taxon>
        <taxon>Ecdysozoa</taxon>
        <taxon>Nematoda</taxon>
        <taxon>Chromadorea</taxon>
        <taxon>Rhabditida</taxon>
        <taxon>Rhabditina</taxon>
        <taxon>Rhabditomorpha</taxon>
        <taxon>Strongyloidea</taxon>
        <taxon>Metastrongylidae</taxon>
        <taxon>Parelaphostrongylus</taxon>
    </lineage>
</organism>
<evidence type="ECO:0000313" key="1">
    <source>
        <dbReference type="EMBL" id="KAJ1361313.1"/>
    </source>
</evidence>
<dbReference type="Proteomes" id="UP001196413">
    <property type="component" value="Unassembled WGS sequence"/>
</dbReference>
<dbReference type="EMBL" id="JAHQIW010004163">
    <property type="protein sequence ID" value="KAJ1361313.1"/>
    <property type="molecule type" value="Genomic_DNA"/>
</dbReference>